<accession>A0A067YBH2</accession>
<dbReference type="GeneID" id="22474979"/>
<evidence type="ECO:0000313" key="1">
    <source>
        <dbReference type="EMBL" id="AGZ17767.1"/>
    </source>
</evidence>
<evidence type="ECO:0000313" key="2">
    <source>
        <dbReference type="Proteomes" id="UP000027495"/>
    </source>
</evidence>
<dbReference type="KEGG" id="vg:22474979"/>
<reference evidence="1 2" key="1">
    <citation type="journal article" date="2014" name="BMC Genomics">
        <title>Genome sequences characterizing five mutations in RNA polymerase and major capsid of phages [greek small letter phi]A318 and [greek small letter phi]As51 of Vibrio alginolyticus with different burst efficiencies.</title>
        <authorList>
            <person name="Liu W."/>
            <person name="Lin Y.R."/>
            <person name="Lu M.W."/>
            <person name="Sung P.J."/>
            <person name="Wang W.H."/>
            <person name="Lin C.S."/>
        </authorList>
    </citation>
    <scope>NUCLEOTIDE SEQUENCE [LARGE SCALE GENOMIC DNA]</scope>
</reference>
<protein>
    <submittedName>
        <fullName evidence="1">Uncharacterized protein</fullName>
    </submittedName>
</protein>
<sequence>MAVVGSITGDAKNFTAVDKEGVTLHNMPVVAEAHLADKDHIVNDATQSGKRVGSLITIVKNGAPVLLQAAGSAPTDKWIAVTKGATDITPA</sequence>
<proteinExistence type="predicted"/>
<name>A0A067YBH2_9CAUD</name>
<dbReference type="Proteomes" id="UP000027495">
    <property type="component" value="Segment"/>
</dbReference>
<dbReference type="RefSeq" id="YP_009110752.1">
    <property type="nucleotide sequence ID" value="NC_025822.1"/>
</dbReference>
<organism evidence="1 2">
    <name type="scientific">Vibrio phage phi-A318</name>
    <dbReference type="NCBI Taxonomy" id="1151014"/>
    <lineage>
        <taxon>Viruses</taxon>
        <taxon>Duplodnaviria</taxon>
        <taxon>Heunggongvirae</taxon>
        <taxon>Uroviricota</taxon>
        <taxon>Caudoviricetes</taxon>
        <taxon>Autographivirales</taxon>
        <taxon>Autosignataviridae</taxon>
        <taxon>Colwellvirinae</taxon>
        <taxon>Kaohsiungvirus</taxon>
        <taxon>Kaohsiungvirus A318</taxon>
    </lineage>
</organism>
<keyword evidence="2" id="KW-1185">Reference proteome</keyword>
<dbReference type="EMBL" id="KF322026">
    <property type="protein sequence ID" value="AGZ17767.1"/>
    <property type="molecule type" value="Genomic_DNA"/>
</dbReference>